<evidence type="ECO:0000256" key="1">
    <source>
        <dbReference type="SAM" id="MobiDB-lite"/>
    </source>
</evidence>
<evidence type="ECO:0000313" key="2">
    <source>
        <dbReference type="EMBL" id="PNR29533.1"/>
    </source>
</evidence>
<dbReference type="EMBL" id="ABEU02000023">
    <property type="protein sequence ID" value="PNR29533.1"/>
    <property type="molecule type" value="Genomic_DNA"/>
</dbReference>
<name>A0A2K1IJS9_PHYPA</name>
<reference evidence="3" key="3">
    <citation type="submission" date="2020-12" db="UniProtKB">
        <authorList>
            <consortium name="EnsemblPlants"/>
        </authorList>
    </citation>
    <scope>IDENTIFICATION</scope>
</reference>
<reference evidence="2 4" key="2">
    <citation type="journal article" date="2018" name="Plant J.">
        <title>The Physcomitrella patens chromosome-scale assembly reveals moss genome structure and evolution.</title>
        <authorList>
            <person name="Lang D."/>
            <person name="Ullrich K.K."/>
            <person name="Murat F."/>
            <person name="Fuchs J."/>
            <person name="Jenkins J."/>
            <person name="Haas F.B."/>
            <person name="Piednoel M."/>
            <person name="Gundlach H."/>
            <person name="Van Bel M."/>
            <person name="Meyberg R."/>
            <person name="Vives C."/>
            <person name="Morata J."/>
            <person name="Symeonidi A."/>
            <person name="Hiss M."/>
            <person name="Muchero W."/>
            <person name="Kamisugi Y."/>
            <person name="Saleh O."/>
            <person name="Blanc G."/>
            <person name="Decker E.L."/>
            <person name="van Gessel N."/>
            <person name="Grimwood J."/>
            <person name="Hayes R.D."/>
            <person name="Graham S.W."/>
            <person name="Gunter L.E."/>
            <person name="McDaniel S.F."/>
            <person name="Hoernstein S.N.W."/>
            <person name="Larsson A."/>
            <person name="Li F.W."/>
            <person name="Perroud P.F."/>
            <person name="Phillips J."/>
            <person name="Ranjan P."/>
            <person name="Rokshar D.S."/>
            <person name="Rothfels C.J."/>
            <person name="Schneider L."/>
            <person name="Shu S."/>
            <person name="Stevenson D.W."/>
            <person name="Thummler F."/>
            <person name="Tillich M."/>
            <person name="Villarreal Aguilar J.C."/>
            <person name="Widiez T."/>
            <person name="Wong G.K."/>
            <person name="Wymore A."/>
            <person name="Zhang Y."/>
            <person name="Zimmer A.D."/>
            <person name="Quatrano R.S."/>
            <person name="Mayer K.F.X."/>
            <person name="Goodstein D."/>
            <person name="Casacuberta J.M."/>
            <person name="Vandepoele K."/>
            <person name="Reski R."/>
            <person name="Cuming A.C."/>
            <person name="Tuskan G.A."/>
            <person name="Maumus F."/>
            <person name="Salse J."/>
            <person name="Schmutz J."/>
            <person name="Rensing S.A."/>
        </authorList>
    </citation>
    <scope>NUCLEOTIDE SEQUENCE [LARGE SCALE GENOMIC DNA]</scope>
    <source>
        <strain evidence="3 4">cv. Gransden 2004</strain>
    </source>
</reference>
<feature type="region of interest" description="Disordered" evidence="1">
    <location>
        <begin position="1"/>
        <end position="33"/>
    </location>
</feature>
<reference evidence="2 4" key="1">
    <citation type="journal article" date="2008" name="Science">
        <title>The Physcomitrella genome reveals evolutionary insights into the conquest of land by plants.</title>
        <authorList>
            <person name="Rensing S."/>
            <person name="Lang D."/>
            <person name="Zimmer A."/>
            <person name="Terry A."/>
            <person name="Salamov A."/>
            <person name="Shapiro H."/>
            <person name="Nishiyama T."/>
            <person name="Perroud P.-F."/>
            <person name="Lindquist E."/>
            <person name="Kamisugi Y."/>
            <person name="Tanahashi T."/>
            <person name="Sakakibara K."/>
            <person name="Fujita T."/>
            <person name="Oishi K."/>
            <person name="Shin-I T."/>
            <person name="Kuroki Y."/>
            <person name="Toyoda A."/>
            <person name="Suzuki Y."/>
            <person name="Hashimoto A."/>
            <person name="Yamaguchi K."/>
            <person name="Sugano A."/>
            <person name="Kohara Y."/>
            <person name="Fujiyama A."/>
            <person name="Anterola A."/>
            <person name="Aoki S."/>
            <person name="Ashton N."/>
            <person name="Barbazuk W.B."/>
            <person name="Barker E."/>
            <person name="Bennetzen J."/>
            <person name="Bezanilla M."/>
            <person name="Blankenship R."/>
            <person name="Cho S.H."/>
            <person name="Dutcher S."/>
            <person name="Estelle M."/>
            <person name="Fawcett J.A."/>
            <person name="Gundlach H."/>
            <person name="Hanada K."/>
            <person name="Heyl A."/>
            <person name="Hicks K.A."/>
            <person name="Hugh J."/>
            <person name="Lohr M."/>
            <person name="Mayer K."/>
            <person name="Melkozernov A."/>
            <person name="Murata T."/>
            <person name="Nelson D."/>
            <person name="Pils B."/>
            <person name="Prigge M."/>
            <person name="Reiss B."/>
            <person name="Renner T."/>
            <person name="Rombauts S."/>
            <person name="Rushton P."/>
            <person name="Sanderfoot A."/>
            <person name="Schween G."/>
            <person name="Shiu S.-H."/>
            <person name="Stueber K."/>
            <person name="Theodoulou F.L."/>
            <person name="Tu H."/>
            <person name="Van de Peer Y."/>
            <person name="Verrier P.J."/>
            <person name="Waters E."/>
            <person name="Wood A."/>
            <person name="Yang L."/>
            <person name="Cove D."/>
            <person name="Cuming A."/>
            <person name="Hasebe M."/>
            <person name="Lucas S."/>
            <person name="Mishler D.B."/>
            <person name="Reski R."/>
            <person name="Grigoriev I."/>
            <person name="Quatrano R.S."/>
            <person name="Boore J.L."/>
        </authorList>
    </citation>
    <scope>NUCLEOTIDE SEQUENCE [LARGE SCALE GENOMIC DNA]</scope>
    <source>
        <strain evidence="3 4">cv. Gransden 2004</strain>
    </source>
</reference>
<evidence type="ECO:0000313" key="3">
    <source>
        <dbReference type="EnsemblPlants" id="PAC:32949929.CDS.1"/>
    </source>
</evidence>
<dbReference type="Proteomes" id="UP000006727">
    <property type="component" value="Chromosome 23"/>
</dbReference>
<dbReference type="Gramene" id="Pp3c23_17670V3.1">
    <property type="protein sequence ID" value="PAC:32949929.CDS.1"/>
    <property type="gene ID" value="Pp3c23_17670"/>
</dbReference>
<dbReference type="PaxDb" id="3218-PP1S222_38V6.1"/>
<dbReference type="EnsemblPlants" id="Pp3c23_17670V3.1">
    <property type="protein sequence ID" value="PAC:32949929.CDS.1"/>
    <property type="gene ID" value="Pp3c23_17670"/>
</dbReference>
<dbReference type="Gramene" id="Pp3c23_17670V3.2">
    <property type="protein sequence ID" value="PAC:32949930.CDS.1"/>
    <property type="gene ID" value="Pp3c23_17670"/>
</dbReference>
<dbReference type="EnsemblPlants" id="Pp3c23_17670V3.2">
    <property type="protein sequence ID" value="PAC:32949930.CDS.1"/>
    <property type="gene ID" value="Pp3c23_17670"/>
</dbReference>
<evidence type="ECO:0000313" key="4">
    <source>
        <dbReference type="Proteomes" id="UP000006727"/>
    </source>
</evidence>
<dbReference type="InParanoid" id="A0A2K1IJS9"/>
<accession>A0A2K1IJS9</accession>
<sequence>MCLTGGVQGQDSGEADGDDEGRSAFASGGASEGSWACSMITRITVTSEFTDVTRCWRKLVKALDTYSPQLLV</sequence>
<dbReference type="AlphaFoldDB" id="A0A2K1IJS9"/>
<gene>
    <name evidence="2" type="ORF">PHYPA_028227</name>
</gene>
<protein>
    <submittedName>
        <fullName evidence="2 3">Uncharacterized protein</fullName>
    </submittedName>
</protein>
<organism evidence="2">
    <name type="scientific">Physcomitrium patens</name>
    <name type="common">Spreading-leaved earth moss</name>
    <name type="synonym">Physcomitrella patens</name>
    <dbReference type="NCBI Taxonomy" id="3218"/>
    <lineage>
        <taxon>Eukaryota</taxon>
        <taxon>Viridiplantae</taxon>
        <taxon>Streptophyta</taxon>
        <taxon>Embryophyta</taxon>
        <taxon>Bryophyta</taxon>
        <taxon>Bryophytina</taxon>
        <taxon>Bryopsida</taxon>
        <taxon>Funariidae</taxon>
        <taxon>Funariales</taxon>
        <taxon>Funariaceae</taxon>
        <taxon>Physcomitrium</taxon>
    </lineage>
</organism>
<feature type="compositionally biased region" description="Low complexity" evidence="1">
    <location>
        <begin position="23"/>
        <end position="33"/>
    </location>
</feature>
<keyword evidence="4" id="KW-1185">Reference proteome</keyword>
<proteinExistence type="predicted"/>